<evidence type="ECO:0000256" key="2">
    <source>
        <dbReference type="SAM" id="SignalP"/>
    </source>
</evidence>
<name>A0A2T2N8W9_CORCC</name>
<protein>
    <submittedName>
        <fullName evidence="3">Uncharacterized protein</fullName>
    </submittedName>
</protein>
<evidence type="ECO:0000313" key="4">
    <source>
        <dbReference type="Proteomes" id="UP000240883"/>
    </source>
</evidence>
<feature type="signal peptide" evidence="2">
    <location>
        <begin position="1"/>
        <end position="20"/>
    </location>
</feature>
<accession>A0A2T2N8W9</accession>
<feature type="chain" id="PRO_5015650024" evidence="2">
    <location>
        <begin position="21"/>
        <end position="291"/>
    </location>
</feature>
<reference evidence="3 4" key="1">
    <citation type="journal article" date="2018" name="Front. Microbiol.">
        <title>Genome-Wide Analysis of Corynespora cassiicola Leaf Fall Disease Putative Effectors.</title>
        <authorList>
            <person name="Lopez D."/>
            <person name="Ribeiro S."/>
            <person name="Label P."/>
            <person name="Fumanal B."/>
            <person name="Venisse J.S."/>
            <person name="Kohler A."/>
            <person name="de Oliveira R.R."/>
            <person name="Labutti K."/>
            <person name="Lipzen A."/>
            <person name="Lail K."/>
            <person name="Bauer D."/>
            <person name="Ohm R.A."/>
            <person name="Barry K.W."/>
            <person name="Spatafora J."/>
            <person name="Grigoriev I.V."/>
            <person name="Martin F.M."/>
            <person name="Pujade-Renaud V."/>
        </authorList>
    </citation>
    <scope>NUCLEOTIDE SEQUENCE [LARGE SCALE GENOMIC DNA]</scope>
    <source>
        <strain evidence="3 4">Philippines</strain>
    </source>
</reference>
<organism evidence="3 4">
    <name type="scientific">Corynespora cassiicola Philippines</name>
    <dbReference type="NCBI Taxonomy" id="1448308"/>
    <lineage>
        <taxon>Eukaryota</taxon>
        <taxon>Fungi</taxon>
        <taxon>Dikarya</taxon>
        <taxon>Ascomycota</taxon>
        <taxon>Pezizomycotina</taxon>
        <taxon>Dothideomycetes</taxon>
        <taxon>Pleosporomycetidae</taxon>
        <taxon>Pleosporales</taxon>
        <taxon>Corynesporascaceae</taxon>
        <taxon>Corynespora</taxon>
    </lineage>
</organism>
<proteinExistence type="predicted"/>
<gene>
    <name evidence="3" type="ORF">BS50DRAFT_146461</name>
</gene>
<evidence type="ECO:0000313" key="3">
    <source>
        <dbReference type="EMBL" id="PSN61820.1"/>
    </source>
</evidence>
<feature type="region of interest" description="Disordered" evidence="1">
    <location>
        <begin position="237"/>
        <end position="266"/>
    </location>
</feature>
<feature type="compositionally biased region" description="Low complexity" evidence="1">
    <location>
        <begin position="237"/>
        <end position="258"/>
    </location>
</feature>
<dbReference type="Proteomes" id="UP000240883">
    <property type="component" value="Unassembled WGS sequence"/>
</dbReference>
<dbReference type="EMBL" id="KZ678143">
    <property type="protein sequence ID" value="PSN61820.1"/>
    <property type="molecule type" value="Genomic_DNA"/>
</dbReference>
<evidence type="ECO:0000256" key="1">
    <source>
        <dbReference type="SAM" id="MobiDB-lite"/>
    </source>
</evidence>
<sequence length="291" mass="30109">MTGAMMPNLLTLLLATSTAAQLTTTIWQPRGFWPTGRPIFAASVIDVNNDRTTLFLNYREDLDLEAMHLASDFNLTVTAASTLWEMTTLNQFFGSRVETATGAAATEAANEQKYLCQRSHADADTVCTLSEGANIARLLACNGGGDGSGTTLSIGYQFPSEGTSLPATTEMVYYTVSSYLPTAAPDWCTIEGSEVPESARYQEFNMQDDLIATFSVIITAGEEKLSATTGAAASTTQATATSGGAGTGASDATGPTGTESGPVEHTGAAAPMKTAVPALAGLGAAVAAFIL</sequence>
<keyword evidence="2" id="KW-0732">Signal</keyword>
<keyword evidence="4" id="KW-1185">Reference proteome</keyword>
<dbReference type="AlphaFoldDB" id="A0A2T2N8W9"/>